<dbReference type="Proteomes" id="UP000265715">
    <property type="component" value="Unassembled WGS sequence"/>
</dbReference>
<evidence type="ECO:0000313" key="2">
    <source>
        <dbReference type="EMBL" id="RIH84186.1"/>
    </source>
</evidence>
<dbReference type="EMBL" id="QXDL01000078">
    <property type="protein sequence ID" value="RIH84186.1"/>
    <property type="molecule type" value="Genomic_DNA"/>
</dbReference>
<feature type="compositionally biased region" description="Low complexity" evidence="1">
    <location>
        <begin position="778"/>
        <end position="792"/>
    </location>
</feature>
<dbReference type="AlphaFoldDB" id="A0A399EKN0"/>
<reference evidence="2 3" key="1">
    <citation type="submission" date="2018-08" db="EMBL/GenBank/DDBJ databases">
        <title>Meiothermus terrae DSM 26712 genome sequencing project.</title>
        <authorList>
            <person name="Da Costa M.S."/>
            <person name="Albuquerque L."/>
            <person name="Raposo P."/>
            <person name="Froufe H.J.C."/>
            <person name="Barroso C.S."/>
            <person name="Egas C."/>
        </authorList>
    </citation>
    <scope>NUCLEOTIDE SEQUENCE [LARGE SCALE GENOMIC DNA]</scope>
    <source>
        <strain evidence="2 3">DSM 26712</strain>
    </source>
</reference>
<accession>A0A399EKN0</accession>
<name>A0A399EKN0_9DEIN</name>
<feature type="region of interest" description="Disordered" evidence="1">
    <location>
        <begin position="838"/>
        <end position="907"/>
    </location>
</feature>
<gene>
    <name evidence="2" type="ORF">Mterra_02056</name>
</gene>
<keyword evidence="3" id="KW-1185">Reference proteome</keyword>
<evidence type="ECO:0000313" key="3">
    <source>
        <dbReference type="Proteomes" id="UP000265715"/>
    </source>
</evidence>
<organism evidence="2 3">
    <name type="scientific">Calidithermus terrae</name>
    <dbReference type="NCBI Taxonomy" id="1408545"/>
    <lineage>
        <taxon>Bacteria</taxon>
        <taxon>Thermotogati</taxon>
        <taxon>Deinococcota</taxon>
        <taxon>Deinococci</taxon>
        <taxon>Thermales</taxon>
        <taxon>Thermaceae</taxon>
        <taxon>Calidithermus</taxon>
    </lineage>
</organism>
<evidence type="ECO:0000256" key="1">
    <source>
        <dbReference type="SAM" id="MobiDB-lite"/>
    </source>
</evidence>
<feature type="compositionally biased region" description="Basic and acidic residues" evidence="1">
    <location>
        <begin position="854"/>
        <end position="863"/>
    </location>
</feature>
<feature type="region of interest" description="Disordered" evidence="1">
    <location>
        <begin position="1"/>
        <end position="20"/>
    </location>
</feature>
<sequence>MRVVAGARDPAQPVHGLDPAQDGVQAAVGGVEELDVALPAGVVGHAGVASVGEGFPHEAVEGVVLGGVAEAVHRPLHPAPVGVVTVGGGDLGGFPDRGHAAAGAYPPRDLLQATHVAPGGVVLVVGDVGGLALPAVVELAGREVEPHAARGRDAVVAVGRDEQVLPDLLAEAVVRAERPAVVAHLGGAAVVGGVLPGEQLVVDVAQGVVEVAAQPALVVALVHQVGVLPHQRARGGVAAVGVRHVGLPCTAARMIGIGGGLGLIRLARQPTLTTGQAPGLVVAVSQGVLGEPDVAVSDQRGGLRPLHRAEGLAVHADGGVVSVAAGLPHRAVVEAGAGVGRDVLAQQPVVGGVGPGLLPYDVCAQREALELHVAPRVVLQVQLARLGLALGVGPGDLLGRPVGPVAVGPGAPALVRALRPGVLGHPGVVLALAPLGQLSGRIEVVLGVLAAGRVVAGRETVLQPGVLALGDGDLGPARVGAGAVGVHQGAVAGRVDADHPVGAVVVVDGDVRVVLPRRRALDGLEHHPAAGPLVVVELEPALQGAAHPVGRTVGDPAQQVLRLADEGLVAELDLARPGGRRVGLVAHQVVDALQGLEGGVPGVDADAPPLVADLGDHPRAAPCVEEVGPGGAGRGGVGGVLADDVGVGASVVLLTLGVVVETSPSVLLVGGLAVAHELAVTVEGVAGPVGYVVVGDGAPAGPDEQHHPLLGVLGARLGRQRVEVNVGEGGGAGGFVALDPGGSALEGLAGEVGGYPVEGLAAAVALAQEEAGGRAAEPVGVGRQPQPRQQVPVPAPDGDGRFVGAGGGQVVAAELVGADVEVAGSQVDGLLELAEAGGLEGHHLQRQPRNPRTGADEELRHGQDQGTGAVIRQQEEDQGKEGQSAARGVAPKPGTVSHRGLEGAGTG</sequence>
<proteinExistence type="predicted"/>
<feature type="region of interest" description="Disordered" evidence="1">
    <location>
        <begin position="775"/>
        <end position="795"/>
    </location>
</feature>
<comment type="caution">
    <text evidence="2">The sequence shown here is derived from an EMBL/GenBank/DDBJ whole genome shotgun (WGS) entry which is preliminary data.</text>
</comment>
<protein>
    <submittedName>
        <fullName evidence="2">Uncharacterized protein</fullName>
    </submittedName>
</protein>